<feature type="region of interest" description="Disordered" evidence="4">
    <location>
        <begin position="643"/>
        <end position="662"/>
    </location>
</feature>
<dbReference type="GO" id="GO:0016614">
    <property type="term" value="F:oxidoreductase activity, acting on CH-OH group of donors"/>
    <property type="evidence" value="ECO:0007669"/>
    <property type="project" value="InterPro"/>
</dbReference>
<dbReference type="Gene3D" id="3.30.560.10">
    <property type="entry name" value="Glucose Oxidase, domain 3"/>
    <property type="match status" value="1"/>
</dbReference>
<organism evidence="7 8">
    <name type="scientific">Tilletia horrida</name>
    <dbReference type="NCBI Taxonomy" id="155126"/>
    <lineage>
        <taxon>Eukaryota</taxon>
        <taxon>Fungi</taxon>
        <taxon>Dikarya</taxon>
        <taxon>Basidiomycota</taxon>
        <taxon>Ustilaginomycotina</taxon>
        <taxon>Exobasidiomycetes</taxon>
        <taxon>Tilletiales</taxon>
        <taxon>Tilletiaceae</taxon>
        <taxon>Tilletia</taxon>
    </lineage>
</organism>
<feature type="binding site" evidence="3">
    <location>
        <position position="283"/>
    </location>
    <ligand>
        <name>FAD</name>
        <dbReference type="ChEBI" id="CHEBI:57692"/>
    </ligand>
</feature>
<sequence>MLGRRALHIAFSLLLAVSASLAAPVREKEYDYVVVGSGPGGGTLASRLARLGHSVLLLESGDDQSNNLNVTVPGYMAAVTEDKQIRWDIFVNHYQDQQRAQRDPKYVWETAPFQYHVGPGAPAGAKPKGILYPRAGTIGGCGSHNALIWIQPHDSDWANIAQITGDNSWTPENMKAYQDRVLRWLEVEPTDPTILVRDLALTQQYVAGAAAAGVGPTPLNAVNGLLNLLTVSPNQDSPNRDSTPGYFQVPLTMDSGTRSGVYELIRDTVQGGWDLTVQTDTFVTKVLFDQSKTSKGGKPKATGVAYLQGSHLYRASPLSGQSGKPTTGSVKAKREVIVSGGAYNTPQLLKLSGIGPSAELKKFNIPVLVDLPGVGKNLQDRYEVPVNVNHTRNFAILDGCTFDAKPHDKCLKQWQGLPQLGLLGTRGAYATNGLAAAYVTRSSTADSTDNDLITFGGPVDFRGYAPYWAEGAIREHSHFSWYTLKAHTRNQAGTVELSSADPLDPPVINFNYFDTGTTDNGADKKDASALVEAIKWSRKALDQYSTYGILGGPPFVEQNPGPDVQSDEDLEQFVKDVAWGHHASCTAPIGADDDPNAVLDSSFRVRGVDSLRVVDASVFPKIPGIFIQAPIYIISEKAAERIHSDAVAEDNSKPSPKPAGSY</sequence>
<dbReference type="GO" id="GO:0050660">
    <property type="term" value="F:flavin adenine dinucleotide binding"/>
    <property type="evidence" value="ECO:0007669"/>
    <property type="project" value="InterPro"/>
</dbReference>
<name>A0AAN6JNP2_9BASI</name>
<protein>
    <recommendedName>
        <fullName evidence="6">Glucose-methanol-choline oxidoreductase N-terminal domain-containing protein</fullName>
    </recommendedName>
</protein>
<feature type="domain" description="Glucose-methanol-choline oxidoreductase N-terminal" evidence="6">
    <location>
        <begin position="341"/>
        <end position="355"/>
    </location>
</feature>
<keyword evidence="3" id="KW-0274">FAD</keyword>
<keyword evidence="5" id="KW-0732">Signal</keyword>
<dbReference type="SUPFAM" id="SSF51905">
    <property type="entry name" value="FAD/NAD(P)-binding domain"/>
    <property type="match status" value="1"/>
</dbReference>
<keyword evidence="3" id="KW-0285">Flavoprotein</keyword>
<evidence type="ECO:0000256" key="4">
    <source>
        <dbReference type="SAM" id="MobiDB-lite"/>
    </source>
</evidence>
<dbReference type="PANTHER" id="PTHR11552:SF213">
    <property type="entry name" value="DEHYDROGENASE, PUTATIVE-RELATED"/>
    <property type="match status" value="1"/>
</dbReference>
<dbReference type="Gene3D" id="3.50.50.60">
    <property type="entry name" value="FAD/NAD(P)-binding domain"/>
    <property type="match status" value="1"/>
</dbReference>
<comment type="similarity">
    <text evidence="2">Belongs to the GMC oxidoreductase family.</text>
</comment>
<gene>
    <name evidence="7" type="ORF">OC846_006419</name>
</gene>
<dbReference type="InterPro" id="IPR000172">
    <property type="entry name" value="GMC_OxRdtase_N"/>
</dbReference>
<dbReference type="Pfam" id="PF05199">
    <property type="entry name" value="GMC_oxred_C"/>
    <property type="match status" value="1"/>
</dbReference>
<dbReference type="Pfam" id="PF00732">
    <property type="entry name" value="GMC_oxred_N"/>
    <property type="match status" value="1"/>
</dbReference>
<dbReference type="EMBL" id="JAPDMZ010000363">
    <property type="protein sequence ID" value="KAK0543421.1"/>
    <property type="molecule type" value="Genomic_DNA"/>
</dbReference>
<evidence type="ECO:0000256" key="5">
    <source>
        <dbReference type="SAM" id="SignalP"/>
    </source>
</evidence>
<dbReference type="InterPro" id="IPR007867">
    <property type="entry name" value="GMC_OxRtase_C"/>
</dbReference>
<accession>A0AAN6JNP2</accession>
<evidence type="ECO:0000259" key="6">
    <source>
        <dbReference type="PROSITE" id="PS00624"/>
    </source>
</evidence>
<feature type="chain" id="PRO_5042972973" description="Glucose-methanol-choline oxidoreductase N-terminal domain-containing protein" evidence="5">
    <location>
        <begin position="23"/>
        <end position="662"/>
    </location>
</feature>
<evidence type="ECO:0000256" key="2">
    <source>
        <dbReference type="ARBA" id="ARBA00010790"/>
    </source>
</evidence>
<dbReference type="PIRSF" id="PIRSF000137">
    <property type="entry name" value="Alcohol_oxidase"/>
    <property type="match status" value="1"/>
</dbReference>
<dbReference type="Pfam" id="PF13450">
    <property type="entry name" value="NAD_binding_8"/>
    <property type="match status" value="1"/>
</dbReference>
<feature type="compositionally biased region" description="Basic and acidic residues" evidence="4">
    <location>
        <begin position="643"/>
        <end position="652"/>
    </location>
</feature>
<comment type="caution">
    <text evidence="7">The sequence shown here is derived from an EMBL/GenBank/DDBJ whole genome shotgun (WGS) entry which is preliminary data.</text>
</comment>
<comment type="cofactor">
    <cofactor evidence="1 3">
        <name>FAD</name>
        <dbReference type="ChEBI" id="CHEBI:57692"/>
    </cofactor>
</comment>
<dbReference type="Proteomes" id="UP001176517">
    <property type="component" value="Unassembled WGS sequence"/>
</dbReference>
<proteinExistence type="inferred from homology"/>
<dbReference type="PANTHER" id="PTHR11552">
    <property type="entry name" value="GLUCOSE-METHANOL-CHOLINE GMC OXIDOREDUCTASE"/>
    <property type="match status" value="1"/>
</dbReference>
<evidence type="ECO:0000256" key="3">
    <source>
        <dbReference type="PIRSR" id="PIRSR000137-2"/>
    </source>
</evidence>
<dbReference type="PROSITE" id="PS00624">
    <property type="entry name" value="GMC_OXRED_2"/>
    <property type="match status" value="1"/>
</dbReference>
<evidence type="ECO:0000313" key="7">
    <source>
        <dbReference type="EMBL" id="KAK0543421.1"/>
    </source>
</evidence>
<dbReference type="SUPFAM" id="SSF54373">
    <property type="entry name" value="FAD-linked reductases, C-terminal domain"/>
    <property type="match status" value="1"/>
</dbReference>
<evidence type="ECO:0000256" key="1">
    <source>
        <dbReference type="ARBA" id="ARBA00001974"/>
    </source>
</evidence>
<dbReference type="InterPro" id="IPR036188">
    <property type="entry name" value="FAD/NAD-bd_sf"/>
</dbReference>
<dbReference type="AlphaFoldDB" id="A0AAN6JNP2"/>
<feature type="signal peptide" evidence="5">
    <location>
        <begin position="1"/>
        <end position="22"/>
    </location>
</feature>
<dbReference type="InterPro" id="IPR012132">
    <property type="entry name" value="GMC_OxRdtase"/>
</dbReference>
<evidence type="ECO:0000313" key="8">
    <source>
        <dbReference type="Proteomes" id="UP001176517"/>
    </source>
</evidence>
<keyword evidence="8" id="KW-1185">Reference proteome</keyword>
<reference evidence="7" key="1">
    <citation type="journal article" date="2023" name="PhytoFront">
        <title>Draft Genome Resources of Seven Strains of Tilletia horrida, Causal Agent of Kernel Smut of Rice.</title>
        <authorList>
            <person name="Khanal S."/>
            <person name="Antony Babu S."/>
            <person name="Zhou X.G."/>
        </authorList>
    </citation>
    <scope>NUCLEOTIDE SEQUENCE</scope>
    <source>
        <strain evidence="7">TX6</strain>
    </source>
</reference>